<organism evidence="2 3">
    <name type="scientific">Mycena venus</name>
    <dbReference type="NCBI Taxonomy" id="2733690"/>
    <lineage>
        <taxon>Eukaryota</taxon>
        <taxon>Fungi</taxon>
        <taxon>Dikarya</taxon>
        <taxon>Basidiomycota</taxon>
        <taxon>Agaricomycotina</taxon>
        <taxon>Agaricomycetes</taxon>
        <taxon>Agaricomycetidae</taxon>
        <taxon>Agaricales</taxon>
        <taxon>Marasmiineae</taxon>
        <taxon>Mycenaceae</taxon>
        <taxon>Mycena</taxon>
    </lineage>
</organism>
<keyword evidence="3" id="KW-1185">Reference proteome</keyword>
<evidence type="ECO:0000313" key="3">
    <source>
        <dbReference type="Proteomes" id="UP000620124"/>
    </source>
</evidence>
<sequence length="412" mass="43436">MQEPVADVAGPAAVAPQLLRANAPLPPPPSPLDMALAPSEQAVAPMLPLFLPDSRFDIDLEAVAAQACLALPAPPRPRSPTVDSIPVALLRALVVPPSLAALIKRKEQEGEEIVAVARALPPSPFGAEVKDEASTGHPLLRDPWAGHPLPSPRASPTPCPSRVAAAQPAAASAPRALRSGEHGSLRRMEAKSGMGVTASSSSSTSTSESAAVQLAPTIVIEAPAVDVGLPPSPFFGRVDEKERAGRPLFCDPWAGEPLPSPQGSSTPYPSRIAAAQPTMASGSGSPERDTHTRGRTEESSKGPGSLTSKAAARDVHLTRAILIELSSVEEEQGDLGVEDIRMRQLEYYGQQPVPSREETSFIQKHWHPRAALVENTPKPDRVFEGSEVEEVEEEPAVPFVGKGKGRAYPTFV</sequence>
<comment type="caution">
    <text evidence="2">The sequence shown here is derived from an EMBL/GenBank/DDBJ whole genome shotgun (WGS) entry which is preliminary data.</text>
</comment>
<evidence type="ECO:0000256" key="1">
    <source>
        <dbReference type="SAM" id="MobiDB-lite"/>
    </source>
</evidence>
<feature type="compositionally biased region" description="Pro residues" evidence="1">
    <location>
        <begin position="149"/>
        <end position="159"/>
    </location>
</feature>
<accession>A0A8H6WYU8</accession>
<feature type="compositionally biased region" description="Basic and acidic residues" evidence="1">
    <location>
        <begin position="286"/>
        <end position="300"/>
    </location>
</feature>
<reference evidence="2" key="1">
    <citation type="submission" date="2020-05" db="EMBL/GenBank/DDBJ databases">
        <title>Mycena genomes resolve the evolution of fungal bioluminescence.</title>
        <authorList>
            <person name="Tsai I.J."/>
        </authorList>
    </citation>
    <scope>NUCLEOTIDE SEQUENCE</scope>
    <source>
        <strain evidence="2">CCC161011</strain>
    </source>
</reference>
<feature type="compositionally biased region" description="Low complexity" evidence="1">
    <location>
        <begin position="160"/>
        <end position="177"/>
    </location>
</feature>
<proteinExistence type="predicted"/>
<feature type="region of interest" description="Disordered" evidence="1">
    <location>
        <begin position="247"/>
        <end position="311"/>
    </location>
</feature>
<dbReference type="AlphaFoldDB" id="A0A8H6WYU8"/>
<feature type="region of interest" description="Disordered" evidence="1">
    <location>
        <begin position="124"/>
        <end position="211"/>
    </location>
</feature>
<gene>
    <name evidence="2" type="ORF">MVEN_02449000</name>
</gene>
<dbReference type="Proteomes" id="UP000620124">
    <property type="component" value="Unassembled WGS sequence"/>
</dbReference>
<dbReference type="EMBL" id="JACAZI010000032">
    <property type="protein sequence ID" value="KAF7331087.1"/>
    <property type="molecule type" value="Genomic_DNA"/>
</dbReference>
<evidence type="ECO:0000313" key="2">
    <source>
        <dbReference type="EMBL" id="KAF7331087.1"/>
    </source>
</evidence>
<feature type="compositionally biased region" description="Low complexity" evidence="1">
    <location>
        <begin position="197"/>
        <end position="211"/>
    </location>
</feature>
<name>A0A8H6WYU8_9AGAR</name>
<protein>
    <submittedName>
        <fullName evidence="2">Uncharacterized protein</fullName>
    </submittedName>
</protein>
<feature type="compositionally biased region" description="Basic and acidic residues" evidence="1">
    <location>
        <begin position="178"/>
        <end position="190"/>
    </location>
</feature>